<dbReference type="AlphaFoldDB" id="A0A0F9V5A1"/>
<proteinExistence type="predicted"/>
<reference evidence="1" key="1">
    <citation type="journal article" date="2015" name="Nature">
        <title>Complex archaea that bridge the gap between prokaryotes and eukaryotes.</title>
        <authorList>
            <person name="Spang A."/>
            <person name="Saw J.H."/>
            <person name="Jorgensen S.L."/>
            <person name="Zaremba-Niedzwiedzka K."/>
            <person name="Martijn J."/>
            <person name="Lind A.E."/>
            <person name="van Eijk R."/>
            <person name="Schleper C."/>
            <person name="Guy L."/>
            <person name="Ettema T.J."/>
        </authorList>
    </citation>
    <scope>NUCLEOTIDE SEQUENCE</scope>
</reference>
<protein>
    <submittedName>
        <fullName evidence="1">Uncharacterized protein</fullName>
    </submittedName>
</protein>
<evidence type="ECO:0000313" key="1">
    <source>
        <dbReference type="EMBL" id="KKN68716.1"/>
    </source>
</evidence>
<dbReference type="EMBL" id="LAZR01000442">
    <property type="protein sequence ID" value="KKN68716.1"/>
    <property type="molecule type" value="Genomic_DNA"/>
</dbReference>
<comment type="caution">
    <text evidence="1">The sequence shown here is derived from an EMBL/GenBank/DDBJ whole genome shotgun (WGS) entry which is preliminary data.</text>
</comment>
<sequence>MVTAKEKILDLPRPLTDNLSDIGDDLGVSRQYVHQVVTEEKIPYVVRGIKEEKICLNSECTNLTSYPDRDAFCDLCSPNSYELRRKGEWVKCTLCKKQTYRCQSELTRTKKIFCSTECYNKFRQIK</sequence>
<accession>A0A0F9V5A1</accession>
<name>A0A0F9V5A1_9ZZZZ</name>
<gene>
    <name evidence="1" type="ORF">LCGC14_0449070</name>
</gene>
<organism evidence="1">
    <name type="scientific">marine sediment metagenome</name>
    <dbReference type="NCBI Taxonomy" id="412755"/>
    <lineage>
        <taxon>unclassified sequences</taxon>
        <taxon>metagenomes</taxon>
        <taxon>ecological metagenomes</taxon>
    </lineage>
</organism>